<dbReference type="EMBL" id="HBUE01201767">
    <property type="protein sequence ID" value="CAG6530163.1"/>
    <property type="molecule type" value="Transcribed_RNA"/>
</dbReference>
<protein>
    <submittedName>
        <fullName evidence="1">(northern house mosquito) hypothetical protein</fullName>
    </submittedName>
</protein>
<name>A0A8D8CS14_CULPI</name>
<evidence type="ECO:0000313" key="1">
    <source>
        <dbReference type="EMBL" id="CAG6499325.1"/>
    </source>
</evidence>
<reference evidence="1" key="1">
    <citation type="submission" date="2021-05" db="EMBL/GenBank/DDBJ databases">
        <authorList>
            <person name="Alioto T."/>
            <person name="Alioto T."/>
            <person name="Gomez Garrido J."/>
        </authorList>
    </citation>
    <scope>NUCLEOTIDE SEQUENCE</scope>
</reference>
<dbReference type="EMBL" id="HBUE01137658">
    <property type="protein sequence ID" value="CAG6499325.1"/>
    <property type="molecule type" value="Transcribed_RNA"/>
</dbReference>
<dbReference type="EMBL" id="HBUE01307945">
    <property type="protein sequence ID" value="CAG6581970.1"/>
    <property type="molecule type" value="Transcribed_RNA"/>
</dbReference>
<organism evidence="1">
    <name type="scientific">Culex pipiens</name>
    <name type="common">House mosquito</name>
    <dbReference type="NCBI Taxonomy" id="7175"/>
    <lineage>
        <taxon>Eukaryota</taxon>
        <taxon>Metazoa</taxon>
        <taxon>Ecdysozoa</taxon>
        <taxon>Arthropoda</taxon>
        <taxon>Hexapoda</taxon>
        <taxon>Insecta</taxon>
        <taxon>Pterygota</taxon>
        <taxon>Neoptera</taxon>
        <taxon>Endopterygota</taxon>
        <taxon>Diptera</taxon>
        <taxon>Nematocera</taxon>
        <taxon>Culicoidea</taxon>
        <taxon>Culicidae</taxon>
        <taxon>Culicinae</taxon>
        <taxon>Culicini</taxon>
        <taxon>Culex</taxon>
        <taxon>Culex</taxon>
    </lineage>
</organism>
<dbReference type="AlphaFoldDB" id="A0A8D8CS14"/>
<accession>A0A8D8CS14</accession>
<sequence>MPMPSAFCGRGFFRLERSGVRVTEPDPIVEPLDMVVTVVFIDWTLPLMLEYGRPLEAVTAIPFGVSRKPGLLYVVDPLLVTIMVGSPSGRFDRILSYSDSTSSASDSPTVRICR</sequence>
<proteinExistence type="predicted"/>